<keyword evidence="2" id="KW-0238">DNA-binding</keyword>
<evidence type="ECO:0000256" key="3">
    <source>
        <dbReference type="ARBA" id="ARBA00023163"/>
    </source>
</evidence>
<dbReference type="Proteomes" id="UP000664382">
    <property type="component" value="Unassembled WGS sequence"/>
</dbReference>
<protein>
    <submittedName>
        <fullName evidence="5">GntR family transcriptional regulator</fullName>
    </submittedName>
</protein>
<feature type="domain" description="HTH gntR-type" evidence="4">
    <location>
        <begin position="7"/>
        <end position="74"/>
    </location>
</feature>
<dbReference type="Pfam" id="PF00392">
    <property type="entry name" value="GntR"/>
    <property type="match status" value="1"/>
</dbReference>
<evidence type="ECO:0000256" key="1">
    <source>
        <dbReference type="ARBA" id="ARBA00023015"/>
    </source>
</evidence>
<dbReference type="AlphaFoldDB" id="A0A939MJP4"/>
<gene>
    <name evidence="5" type="ORF">J4H92_09645</name>
</gene>
<dbReference type="PANTHER" id="PTHR43537">
    <property type="entry name" value="TRANSCRIPTIONAL REGULATOR, GNTR FAMILY"/>
    <property type="match status" value="1"/>
</dbReference>
<sequence length="253" mass="27238">MKRGLGERASDFAYRRLRQEIVELEIEPGAVIAEVETAARLGVSRTPLREATARLLADGLLIPDGARGVAVAPISAEDVTRLTELREALDAQAARLAAQRRDAAGRAEFEDLAGRFARLAADPGFEPGLDLGFDLAGEGDPSATERTATYALAARLDEAIDRAADNPVLAASLGQVRLRLARVRRLAQDRPDRLAEAAQEHRAIAEAIAWGDAELAGSAVRVHLRRSLAHALARLDDHHRRAAFPTADQKESA</sequence>
<reference evidence="5" key="1">
    <citation type="submission" date="2021-03" db="EMBL/GenBank/DDBJ databases">
        <title>Leucobacter chromiisoli sp. nov., isolated from chromium-containing soil of chemical plant.</title>
        <authorList>
            <person name="Xu Z."/>
        </authorList>
    </citation>
    <scope>NUCLEOTIDE SEQUENCE</scope>
    <source>
        <strain evidence="5">S27</strain>
    </source>
</reference>
<dbReference type="GO" id="GO:0003677">
    <property type="term" value="F:DNA binding"/>
    <property type="evidence" value="ECO:0007669"/>
    <property type="project" value="UniProtKB-KW"/>
</dbReference>
<dbReference type="InterPro" id="IPR011711">
    <property type="entry name" value="GntR_C"/>
</dbReference>
<dbReference type="Gene3D" id="1.20.120.530">
    <property type="entry name" value="GntR ligand-binding domain-like"/>
    <property type="match status" value="1"/>
</dbReference>
<dbReference type="RefSeq" id="WP_208097963.1">
    <property type="nucleotide sequence ID" value="NZ_JAGDYM010000010.1"/>
</dbReference>
<dbReference type="InterPro" id="IPR000524">
    <property type="entry name" value="Tscrpt_reg_HTH_GntR"/>
</dbReference>
<dbReference type="PROSITE" id="PS50949">
    <property type="entry name" value="HTH_GNTR"/>
    <property type="match status" value="1"/>
</dbReference>
<dbReference type="SUPFAM" id="SSF48008">
    <property type="entry name" value="GntR ligand-binding domain-like"/>
    <property type="match status" value="1"/>
</dbReference>
<dbReference type="Gene3D" id="1.10.10.10">
    <property type="entry name" value="Winged helix-like DNA-binding domain superfamily/Winged helix DNA-binding domain"/>
    <property type="match status" value="1"/>
</dbReference>
<evidence type="ECO:0000256" key="2">
    <source>
        <dbReference type="ARBA" id="ARBA00023125"/>
    </source>
</evidence>
<proteinExistence type="predicted"/>
<dbReference type="InterPro" id="IPR036388">
    <property type="entry name" value="WH-like_DNA-bd_sf"/>
</dbReference>
<dbReference type="InterPro" id="IPR008920">
    <property type="entry name" value="TF_FadR/GntR_C"/>
</dbReference>
<comment type="caution">
    <text evidence="5">The sequence shown here is derived from an EMBL/GenBank/DDBJ whole genome shotgun (WGS) entry which is preliminary data.</text>
</comment>
<dbReference type="Pfam" id="PF07729">
    <property type="entry name" value="FCD"/>
    <property type="match status" value="1"/>
</dbReference>
<name>A0A939MJP4_9MICO</name>
<dbReference type="InterPro" id="IPR036390">
    <property type="entry name" value="WH_DNA-bd_sf"/>
</dbReference>
<dbReference type="GO" id="GO:0003700">
    <property type="term" value="F:DNA-binding transcription factor activity"/>
    <property type="evidence" value="ECO:0007669"/>
    <property type="project" value="InterPro"/>
</dbReference>
<dbReference type="SMART" id="SM00895">
    <property type="entry name" value="FCD"/>
    <property type="match status" value="1"/>
</dbReference>
<evidence type="ECO:0000259" key="4">
    <source>
        <dbReference type="PROSITE" id="PS50949"/>
    </source>
</evidence>
<evidence type="ECO:0000313" key="6">
    <source>
        <dbReference type="Proteomes" id="UP000664382"/>
    </source>
</evidence>
<dbReference type="PANTHER" id="PTHR43537:SF49">
    <property type="entry name" value="TRANSCRIPTIONAL REGULATORY PROTEIN"/>
    <property type="match status" value="1"/>
</dbReference>
<keyword evidence="6" id="KW-1185">Reference proteome</keyword>
<dbReference type="SUPFAM" id="SSF46785">
    <property type="entry name" value="Winged helix' DNA-binding domain"/>
    <property type="match status" value="1"/>
</dbReference>
<accession>A0A939MJP4</accession>
<dbReference type="SMART" id="SM00345">
    <property type="entry name" value="HTH_GNTR"/>
    <property type="match status" value="1"/>
</dbReference>
<keyword evidence="1" id="KW-0805">Transcription regulation</keyword>
<evidence type="ECO:0000313" key="5">
    <source>
        <dbReference type="EMBL" id="MBO1902208.1"/>
    </source>
</evidence>
<organism evidence="5 6">
    <name type="scientific">Leucobacter weissii</name>
    <dbReference type="NCBI Taxonomy" id="1983706"/>
    <lineage>
        <taxon>Bacteria</taxon>
        <taxon>Bacillati</taxon>
        <taxon>Actinomycetota</taxon>
        <taxon>Actinomycetes</taxon>
        <taxon>Micrococcales</taxon>
        <taxon>Microbacteriaceae</taxon>
        <taxon>Leucobacter</taxon>
    </lineage>
</organism>
<dbReference type="EMBL" id="JAGDYM010000010">
    <property type="protein sequence ID" value="MBO1902208.1"/>
    <property type="molecule type" value="Genomic_DNA"/>
</dbReference>
<keyword evidence="3" id="KW-0804">Transcription</keyword>